<dbReference type="AlphaFoldDB" id="A0A318JUA6"/>
<dbReference type="GO" id="GO:0051920">
    <property type="term" value="F:peroxiredoxin activity"/>
    <property type="evidence" value="ECO:0007669"/>
    <property type="project" value="InterPro"/>
</dbReference>
<accession>A0A318JUA6</accession>
<dbReference type="Gene3D" id="1.20.1290.10">
    <property type="entry name" value="AhpD-like"/>
    <property type="match status" value="1"/>
</dbReference>
<dbReference type="RefSeq" id="WP_040733932.1">
    <property type="nucleotide sequence ID" value="NZ_QJKF01000019.1"/>
</dbReference>
<dbReference type="Proteomes" id="UP000247569">
    <property type="component" value="Unassembled WGS sequence"/>
</dbReference>
<sequence length="157" mass="16851">MTVRMPNPFYLLSEAGAIPVALEKAVSETGVPLATLAITAMRASQINGGAACLWAEVNLARKEGITDDQLATVAAWRSSPYFSDAECAALALAEAVTEMAHSGGDIVSDELWQTLSRHYDERQRAALILWLAGGTMFNIVNNVVREEAGQSWDNGVL</sequence>
<comment type="caution">
    <text evidence="2">The sequence shown here is derived from an EMBL/GenBank/DDBJ whole genome shotgun (WGS) entry which is preliminary data.</text>
</comment>
<evidence type="ECO:0000259" key="1">
    <source>
        <dbReference type="Pfam" id="PF02627"/>
    </source>
</evidence>
<name>A0A318JUA6_9NOCA</name>
<evidence type="ECO:0000313" key="3">
    <source>
        <dbReference type="Proteomes" id="UP000247569"/>
    </source>
</evidence>
<evidence type="ECO:0000313" key="2">
    <source>
        <dbReference type="EMBL" id="PXX56529.1"/>
    </source>
</evidence>
<dbReference type="SUPFAM" id="SSF69118">
    <property type="entry name" value="AhpD-like"/>
    <property type="match status" value="1"/>
</dbReference>
<dbReference type="InterPro" id="IPR003779">
    <property type="entry name" value="CMD-like"/>
</dbReference>
<keyword evidence="3" id="KW-1185">Reference proteome</keyword>
<reference evidence="2 3" key="1">
    <citation type="submission" date="2018-05" db="EMBL/GenBank/DDBJ databases">
        <title>Genomic Encyclopedia of Type Strains, Phase IV (KMG-IV): sequencing the most valuable type-strain genomes for metagenomic binning, comparative biology and taxonomic classification.</title>
        <authorList>
            <person name="Goeker M."/>
        </authorList>
    </citation>
    <scope>NUCLEOTIDE SEQUENCE [LARGE SCALE GENOMIC DNA]</scope>
    <source>
        <strain evidence="2 3">DSM 44704</strain>
    </source>
</reference>
<keyword evidence="2" id="KW-0575">Peroxidase</keyword>
<proteinExistence type="predicted"/>
<keyword evidence="2" id="KW-0560">Oxidoreductase</keyword>
<gene>
    <name evidence="2" type="ORF">DFR70_11981</name>
</gene>
<dbReference type="Pfam" id="PF02627">
    <property type="entry name" value="CMD"/>
    <property type="match status" value="1"/>
</dbReference>
<dbReference type="PANTHER" id="PTHR34846:SF7">
    <property type="entry name" value="BLL7811 PROTEIN"/>
    <property type="match status" value="1"/>
</dbReference>
<feature type="domain" description="Carboxymuconolactone decarboxylase-like" evidence="1">
    <location>
        <begin position="22"/>
        <end position="95"/>
    </location>
</feature>
<protein>
    <submittedName>
        <fullName evidence="2">AhpD family alkylhydroperoxidase</fullName>
    </submittedName>
</protein>
<organism evidence="2 3">
    <name type="scientific">Nocardia tenerifensis</name>
    <dbReference type="NCBI Taxonomy" id="228006"/>
    <lineage>
        <taxon>Bacteria</taxon>
        <taxon>Bacillati</taxon>
        <taxon>Actinomycetota</taxon>
        <taxon>Actinomycetes</taxon>
        <taxon>Mycobacteriales</taxon>
        <taxon>Nocardiaceae</taxon>
        <taxon>Nocardia</taxon>
    </lineage>
</organism>
<dbReference type="PANTHER" id="PTHR34846">
    <property type="entry name" value="4-CARBOXYMUCONOLACTONE DECARBOXYLASE FAMILY PROTEIN (AFU_ORTHOLOGUE AFUA_6G11590)"/>
    <property type="match status" value="1"/>
</dbReference>
<dbReference type="InterPro" id="IPR029032">
    <property type="entry name" value="AhpD-like"/>
</dbReference>
<dbReference type="EMBL" id="QJKF01000019">
    <property type="protein sequence ID" value="PXX56529.1"/>
    <property type="molecule type" value="Genomic_DNA"/>
</dbReference>